<dbReference type="Pfam" id="PF09186">
    <property type="entry name" value="DUF1949"/>
    <property type="match status" value="1"/>
</dbReference>
<dbReference type="Gene3D" id="3.30.230.30">
    <property type="entry name" value="Impact, N-terminal domain"/>
    <property type="match status" value="1"/>
</dbReference>
<comment type="similarity">
    <text evidence="1">Belongs to the IMPACT family.</text>
</comment>
<dbReference type="PROSITE" id="PS00910">
    <property type="entry name" value="UPF0029"/>
    <property type="match status" value="1"/>
</dbReference>
<feature type="domain" description="Impact N-terminal" evidence="2">
    <location>
        <begin position="15"/>
        <end position="117"/>
    </location>
</feature>
<dbReference type="PANTHER" id="PTHR16301">
    <property type="entry name" value="IMPACT-RELATED"/>
    <property type="match status" value="1"/>
</dbReference>
<evidence type="ECO:0000259" key="2">
    <source>
        <dbReference type="Pfam" id="PF01205"/>
    </source>
</evidence>
<dbReference type="InterPro" id="IPR015269">
    <property type="entry name" value="UPF0029_Impact_C"/>
</dbReference>
<dbReference type="EMBL" id="JACHHK010000003">
    <property type="protein sequence ID" value="MBB5182984.1"/>
    <property type="molecule type" value="Genomic_DNA"/>
</dbReference>
<dbReference type="InterPro" id="IPR035647">
    <property type="entry name" value="EFG_III/V"/>
</dbReference>
<protein>
    <submittedName>
        <fullName evidence="4">Putative YigZ family protein</fullName>
    </submittedName>
</protein>
<gene>
    <name evidence="4" type="ORF">HNQ47_001004</name>
</gene>
<dbReference type="RefSeq" id="WP_183328160.1">
    <property type="nucleotide sequence ID" value="NZ_JACHHK010000003.1"/>
</dbReference>
<dbReference type="InterPro" id="IPR015796">
    <property type="entry name" value="Impact_YigZ-like"/>
</dbReference>
<sequence length="202" mass="22968">MPRLYQDCVYSAEIKKSKFITYLHRTDNEEDAKAFLMMIKKKHWDATHHCTALIIGTTVRSNDDGEPAQTAGHPMLAVLQHEQMDHILAVVVRYFGGTKLGTGGLVRAYSSGVQNALKEAILCEVQKVNEYEICYPYDQTGKIESFLRRRHLEAGEQEYGEQVTLHFFSPNDETEALSAATNGRIVPKKLRTIEKEIPIERK</sequence>
<dbReference type="GO" id="GO:0005737">
    <property type="term" value="C:cytoplasm"/>
    <property type="evidence" value="ECO:0007669"/>
    <property type="project" value="TreeGrafter"/>
</dbReference>
<dbReference type="InterPro" id="IPR001498">
    <property type="entry name" value="Impact_N"/>
</dbReference>
<feature type="domain" description="UPF0029" evidence="3">
    <location>
        <begin position="136"/>
        <end position="180"/>
    </location>
</feature>
<dbReference type="Gene3D" id="3.30.70.240">
    <property type="match status" value="1"/>
</dbReference>
<proteinExistence type="inferred from homology"/>
<comment type="caution">
    <text evidence="4">The sequence shown here is derived from an EMBL/GenBank/DDBJ whole genome shotgun (WGS) entry which is preliminary data.</text>
</comment>
<evidence type="ECO:0000313" key="5">
    <source>
        <dbReference type="Proteomes" id="UP000539953"/>
    </source>
</evidence>
<organism evidence="4 5">
    <name type="scientific">Catenisphaera adipataccumulans</name>
    <dbReference type="NCBI Taxonomy" id="700500"/>
    <lineage>
        <taxon>Bacteria</taxon>
        <taxon>Bacillati</taxon>
        <taxon>Bacillota</taxon>
        <taxon>Erysipelotrichia</taxon>
        <taxon>Erysipelotrichales</taxon>
        <taxon>Erysipelotrichaceae</taxon>
        <taxon>Catenisphaera</taxon>
    </lineage>
</organism>
<evidence type="ECO:0000256" key="1">
    <source>
        <dbReference type="ARBA" id="ARBA00007665"/>
    </source>
</evidence>
<dbReference type="PANTHER" id="PTHR16301:SF20">
    <property type="entry name" value="IMPACT FAMILY MEMBER YIGZ"/>
    <property type="match status" value="1"/>
</dbReference>
<accession>A0A7W8CY22</accession>
<keyword evidence="5" id="KW-1185">Reference proteome</keyword>
<dbReference type="SUPFAM" id="SSF54211">
    <property type="entry name" value="Ribosomal protein S5 domain 2-like"/>
    <property type="match status" value="1"/>
</dbReference>
<dbReference type="InterPro" id="IPR036956">
    <property type="entry name" value="Impact_N_sf"/>
</dbReference>
<dbReference type="InterPro" id="IPR020569">
    <property type="entry name" value="UPF0029_Impact_CS"/>
</dbReference>
<name>A0A7W8CY22_9FIRM</name>
<dbReference type="SUPFAM" id="SSF54980">
    <property type="entry name" value="EF-G C-terminal domain-like"/>
    <property type="match status" value="1"/>
</dbReference>
<dbReference type="InterPro" id="IPR020568">
    <property type="entry name" value="Ribosomal_Su5_D2-typ_SF"/>
</dbReference>
<dbReference type="InterPro" id="IPR023582">
    <property type="entry name" value="Impact"/>
</dbReference>
<dbReference type="AlphaFoldDB" id="A0A7W8CY22"/>
<evidence type="ECO:0000313" key="4">
    <source>
        <dbReference type="EMBL" id="MBB5182984.1"/>
    </source>
</evidence>
<dbReference type="Pfam" id="PF01205">
    <property type="entry name" value="Impact_N"/>
    <property type="match status" value="1"/>
</dbReference>
<dbReference type="GO" id="GO:0006446">
    <property type="term" value="P:regulation of translational initiation"/>
    <property type="evidence" value="ECO:0007669"/>
    <property type="project" value="TreeGrafter"/>
</dbReference>
<dbReference type="Proteomes" id="UP000539953">
    <property type="component" value="Unassembled WGS sequence"/>
</dbReference>
<reference evidence="4 5" key="1">
    <citation type="submission" date="2020-08" db="EMBL/GenBank/DDBJ databases">
        <title>Genomic Encyclopedia of Type Strains, Phase IV (KMG-IV): sequencing the most valuable type-strain genomes for metagenomic binning, comparative biology and taxonomic classification.</title>
        <authorList>
            <person name="Goeker M."/>
        </authorList>
    </citation>
    <scope>NUCLEOTIDE SEQUENCE [LARGE SCALE GENOMIC DNA]</scope>
    <source>
        <strain evidence="4 5">DSM 25799</strain>
    </source>
</reference>
<evidence type="ECO:0000259" key="3">
    <source>
        <dbReference type="Pfam" id="PF09186"/>
    </source>
</evidence>
<dbReference type="NCBIfam" id="TIGR00257">
    <property type="entry name" value="IMPACT_YIGZ"/>
    <property type="match status" value="1"/>
</dbReference>